<feature type="region of interest" description="Disordered" evidence="1">
    <location>
        <begin position="1"/>
        <end position="87"/>
    </location>
</feature>
<reference evidence="2 3" key="1">
    <citation type="submission" date="2019-06" db="EMBL/GenBank/DDBJ databases">
        <title>Genome Sequence of the Brown Rot Fungal Pathogen Monilinia laxa.</title>
        <authorList>
            <person name="De Miccolis Angelini R.M."/>
            <person name="Landi L."/>
            <person name="Abate D."/>
            <person name="Pollastro S."/>
            <person name="Romanazzi G."/>
            <person name="Faretra F."/>
        </authorList>
    </citation>
    <scope>NUCLEOTIDE SEQUENCE [LARGE SCALE GENOMIC DNA]</scope>
    <source>
        <strain evidence="2 3">Mlax316</strain>
    </source>
</reference>
<protein>
    <recommendedName>
        <fullName evidence="4">LITAF domain-containing protein</fullName>
    </recommendedName>
</protein>
<dbReference type="AlphaFoldDB" id="A0A5N6JYI0"/>
<gene>
    <name evidence="2" type="ORF">EYC80_009633</name>
</gene>
<proteinExistence type="predicted"/>
<evidence type="ECO:0000313" key="3">
    <source>
        <dbReference type="Proteomes" id="UP000326757"/>
    </source>
</evidence>
<keyword evidence="3" id="KW-1185">Reference proteome</keyword>
<feature type="compositionally biased region" description="Polar residues" evidence="1">
    <location>
        <begin position="1"/>
        <end position="14"/>
    </location>
</feature>
<feature type="compositionally biased region" description="Low complexity" evidence="1">
    <location>
        <begin position="38"/>
        <end position="47"/>
    </location>
</feature>
<dbReference type="Proteomes" id="UP000326757">
    <property type="component" value="Unassembled WGS sequence"/>
</dbReference>
<feature type="compositionally biased region" description="Basic and acidic residues" evidence="1">
    <location>
        <begin position="65"/>
        <end position="76"/>
    </location>
</feature>
<organism evidence="2 3">
    <name type="scientific">Monilinia laxa</name>
    <name type="common">Brown rot fungus</name>
    <name type="synonym">Sclerotinia laxa</name>
    <dbReference type="NCBI Taxonomy" id="61186"/>
    <lineage>
        <taxon>Eukaryota</taxon>
        <taxon>Fungi</taxon>
        <taxon>Dikarya</taxon>
        <taxon>Ascomycota</taxon>
        <taxon>Pezizomycotina</taxon>
        <taxon>Leotiomycetes</taxon>
        <taxon>Helotiales</taxon>
        <taxon>Sclerotiniaceae</taxon>
        <taxon>Monilinia</taxon>
    </lineage>
</organism>
<sequence length="149" mass="15828">MENAKETGNGNGNVTIGDAADVESSTIRIPYPHPQPNTPNSNHPSNSDIATRETEKVACGPNAIDENREMEMRSQDLGESEDQGQSQSQYLVPLSVLQEESRLVGCPGCGAVGFTVVRWWKRSGSTEIPITVNTAASAEVATAGGTVQK</sequence>
<evidence type="ECO:0000256" key="1">
    <source>
        <dbReference type="SAM" id="MobiDB-lite"/>
    </source>
</evidence>
<name>A0A5N6JYI0_MONLA</name>
<comment type="caution">
    <text evidence="2">The sequence shown here is derived from an EMBL/GenBank/DDBJ whole genome shotgun (WGS) entry which is preliminary data.</text>
</comment>
<dbReference type="EMBL" id="VIGI01000011">
    <property type="protein sequence ID" value="KAB8294198.1"/>
    <property type="molecule type" value="Genomic_DNA"/>
</dbReference>
<evidence type="ECO:0000313" key="2">
    <source>
        <dbReference type="EMBL" id="KAB8294198.1"/>
    </source>
</evidence>
<dbReference type="OrthoDB" id="10462348at2759"/>
<accession>A0A5N6JYI0</accession>
<evidence type="ECO:0008006" key="4">
    <source>
        <dbReference type="Google" id="ProtNLM"/>
    </source>
</evidence>